<evidence type="ECO:0000313" key="1">
    <source>
        <dbReference type="EMBL" id="CAI9623041.1"/>
    </source>
</evidence>
<dbReference type="Proteomes" id="UP001162483">
    <property type="component" value="Unassembled WGS sequence"/>
</dbReference>
<name>A0ABN9HSS6_9NEOB</name>
<gene>
    <name evidence="1" type="ORF">SPARVUS_LOCUS16395947</name>
</gene>
<reference evidence="1" key="1">
    <citation type="submission" date="2023-05" db="EMBL/GenBank/DDBJ databases">
        <authorList>
            <person name="Stuckert A."/>
        </authorList>
    </citation>
    <scope>NUCLEOTIDE SEQUENCE</scope>
</reference>
<accession>A0ABN9HSS6</accession>
<feature type="non-terminal residue" evidence="1">
    <location>
        <position position="1"/>
    </location>
</feature>
<comment type="caution">
    <text evidence="1">The sequence shown here is derived from an EMBL/GenBank/DDBJ whole genome shotgun (WGS) entry which is preliminary data.</text>
</comment>
<dbReference type="EMBL" id="CATNWA010021531">
    <property type="protein sequence ID" value="CAI9623041.1"/>
    <property type="molecule type" value="Genomic_DNA"/>
</dbReference>
<proteinExistence type="predicted"/>
<keyword evidence="2" id="KW-1185">Reference proteome</keyword>
<evidence type="ECO:0000313" key="2">
    <source>
        <dbReference type="Proteomes" id="UP001162483"/>
    </source>
</evidence>
<protein>
    <submittedName>
        <fullName evidence="1">Uncharacterized protein</fullName>
    </submittedName>
</protein>
<organism evidence="1 2">
    <name type="scientific">Staurois parvus</name>
    <dbReference type="NCBI Taxonomy" id="386267"/>
    <lineage>
        <taxon>Eukaryota</taxon>
        <taxon>Metazoa</taxon>
        <taxon>Chordata</taxon>
        <taxon>Craniata</taxon>
        <taxon>Vertebrata</taxon>
        <taxon>Euteleostomi</taxon>
        <taxon>Amphibia</taxon>
        <taxon>Batrachia</taxon>
        <taxon>Anura</taxon>
        <taxon>Neobatrachia</taxon>
        <taxon>Ranoidea</taxon>
        <taxon>Ranidae</taxon>
        <taxon>Staurois</taxon>
    </lineage>
</organism>
<sequence length="50" mass="5439">LLRTHGITSLESLHCISASAPPLCHWTFDSRLPTLLLGGLFNLGLCMAFN</sequence>